<keyword evidence="3 6" id="KW-0812">Transmembrane</keyword>
<dbReference type="InterPro" id="IPR052159">
    <property type="entry name" value="Competence_DNA_uptake"/>
</dbReference>
<evidence type="ECO:0000256" key="1">
    <source>
        <dbReference type="ARBA" id="ARBA00004651"/>
    </source>
</evidence>
<dbReference type="Pfam" id="PF00753">
    <property type="entry name" value="Lactamase_B"/>
    <property type="match status" value="1"/>
</dbReference>
<protein>
    <submittedName>
        <fullName evidence="10">Competence protein ComEC</fullName>
    </submittedName>
</protein>
<evidence type="ECO:0000259" key="8">
    <source>
        <dbReference type="Pfam" id="PF03772"/>
    </source>
</evidence>
<evidence type="ECO:0000256" key="3">
    <source>
        <dbReference type="ARBA" id="ARBA00022692"/>
    </source>
</evidence>
<keyword evidence="2" id="KW-1003">Cell membrane</keyword>
<dbReference type="PANTHER" id="PTHR30619">
    <property type="entry name" value="DNA INTERNALIZATION/COMPETENCE PROTEIN COMEC/REC2"/>
    <property type="match status" value="1"/>
</dbReference>
<evidence type="ECO:0000313" key="11">
    <source>
        <dbReference type="Proteomes" id="UP000185062"/>
    </source>
</evidence>
<dbReference type="GO" id="GO:0030420">
    <property type="term" value="P:establishment of competence for transformation"/>
    <property type="evidence" value="ECO:0007669"/>
    <property type="project" value="InterPro"/>
</dbReference>
<dbReference type="STRING" id="44575.SAMN05216419_103421"/>
<evidence type="ECO:0000256" key="4">
    <source>
        <dbReference type="ARBA" id="ARBA00022989"/>
    </source>
</evidence>
<dbReference type="eggNOG" id="COG2333">
    <property type="taxonomic scope" value="Bacteria"/>
</dbReference>
<feature type="transmembrane region" description="Helical" evidence="6">
    <location>
        <begin position="423"/>
        <end position="443"/>
    </location>
</feature>
<gene>
    <name evidence="10" type="ORF">SAMN02743940_2260</name>
</gene>
<dbReference type="PANTHER" id="PTHR30619:SF1">
    <property type="entry name" value="RECOMBINATION PROTEIN 2"/>
    <property type="match status" value="1"/>
</dbReference>
<dbReference type="Proteomes" id="UP000185062">
    <property type="component" value="Unassembled WGS sequence"/>
</dbReference>
<dbReference type="EMBL" id="FSRO01000001">
    <property type="protein sequence ID" value="SIO38416.1"/>
    <property type="molecule type" value="Genomic_DNA"/>
</dbReference>
<dbReference type="InterPro" id="IPR001279">
    <property type="entry name" value="Metallo-B-lactamas"/>
</dbReference>
<evidence type="ECO:0000256" key="5">
    <source>
        <dbReference type="ARBA" id="ARBA00023136"/>
    </source>
</evidence>
<dbReference type="RefSeq" id="WP_083399547.1">
    <property type="nucleotide sequence ID" value="NZ_FSRO01000001.1"/>
</dbReference>
<dbReference type="InterPro" id="IPR035681">
    <property type="entry name" value="ComA-like_MBL"/>
</dbReference>
<feature type="transmembrane region" description="Helical" evidence="6">
    <location>
        <begin position="262"/>
        <end position="285"/>
    </location>
</feature>
<dbReference type="Pfam" id="PF03772">
    <property type="entry name" value="Competence"/>
    <property type="match status" value="1"/>
</dbReference>
<evidence type="ECO:0000256" key="6">
    <source>
        <dbReference type="SAM" id="Phobius"/>
    </source>
</evidence>
<feature type="domain" description="ComEC/Rec2-related protein" evidence="8">
    <location>
        <begin position="238"/>
        <end position="499"/>
    </location>
</feature>
<feature type="transmembrane region" description="Helical" evidence="6">
    <location>
        <begin position="398"/>
        <end position="417"/>
    </location>
</feature>
<feature type="transmembrane region" description="Helical" evidence="6">
    <location>
        <begin position="344"/>
        <end position="362"/>
    </location>
</feature>
<dbReference type="CDD" id="cd07731">
    <property type="entry name" value="ComA-like_MBL-fold"/>
    <property type="match status" value="1"/>
</dbReference>
<evidence type="ECO:0000313" key="10">
    <source>
        <dbReference type="EMBL" id="SIO38416.1"/>
    </source>
</evidence>
<proteinExistence type="predicted"/>
<evidence type="ECO:0000256" key="2">
    <source>
        <dbReference type="ARBA" id="ARBA00022475"/>
    </source>
</evidence>
<feature type="transmembrane region" description="Helical" evidence="6">
    <location>
        <begin position="27"/>
        <end position="44"/>
    </location>
</feature>
<name>A0A1N6J2Q9_9PROT</name>
<dbReference type="InterPro" id="IPR004477">
    <property type="entry name" value="ComEC_N"/>
</dbReference>
<evidence type="ECO:0000259" key="9">
    <source>
        <dbReference type="Pfam" id="PF13567"/>
    </source>
</evidence>
<accession>A0A1N6J2Q9</accession>
<reference evidence="10 11" key="1">
    <citation type="submission" date="2016-12" db="EMBL/GenBank/DDBJ databases">
        <authorList>
            <person name="Song W.-J."/>
            <person name="Kurnit D.M."/>
        </authorList>
    </citation>
    <scope>NUCLEOTIDE SEQUENCE [LARGE SCALE GENOMIC DNA]</scope>
    <source>
        <strain evidence="10 11">ATCC 49181</strain>
    </source>
</reference>
<dbReference type="GO" id="GO:0005886">
    <property type="term" value="C:plasma membrane"/>
    <property type="evidence" value="ECO:0007669"/>
    <property type="project" value="UniProtKB-SubCell"/>
</dbReference>
<dbReference type="InterPro" id="IPR036866">
    <property type="entry name" value="RibonucZ/Hydroxyglut_hydro"/>
</dbReference>
<dbReference type="NCBIfam" id="TIGR00361">
    <property type="entry name" value="ComEC_Rec2"/>
    <property type="match status" value="1"/>
</dbReference>
<keyword evidence="11" id="KW-1185">Reference proteome</keyword>
<dbReference type="NCBIfam" id="TIGR00360">
    <property type="entry name" value="ComEC_N-term"/>
    <property type="match status" value="1"/>
</dbReference>
<dbReference type="Pfam" id="PF13567">
    <property type="entry name" value="DUF4131"/>
    <property type="match status" value="1"/>
</dbReference>
<dbReference type="eggNOG" id="COG0658">
    <property type="taxonomic scope" value="Bacteria"/>
</dbReference>
<keyword evidence="4 6" id="KW-1133">Transmembrane helix</keyword>
<dbReference type="InterPro" id="IPR025405">
    <property type="entry name" value="DUF4131"/>
</dbReference>
<feature type="transmembrane region" description="Helical" evidence="6">
    <location>
        <begin position="368"/>
        <end position="386"/>
    </location>
</feature>
<dbReference type="SUPFAM" id="SSF56281">
    <property type="entry name" value="Metallo-hydrolase/oxidoreductase"/>
    <property type="match status" value="1"/>
</dbReference>
<feature type="domain" description="DUF4131" evidence="9">
    <location>
        <begin position="24"/>
        <end position="195"/>
    </location>
</feature>
<feature type="transmembrane region" description="Helical" evidence="6">
    <location>
        <begin position="56"/>
        <end position="76"/>
    </location>
</feature>
<dbReference type="Gene3D" id="3.60.15.10">
    <property type="entry name" value="Ribonuclease Z/Hydroxyacylglutathione hydrolase-like"/>
    <property type="match status" value="1"/>
</dbReference>
<dbReference type="InterPro" id="IPR004797">
    <property type="entry name" value="Competence_ComEC/Rec2"/>
</dbReference>
<evidence type="ECO:0000259" key="7">
    <source>
        <dbReference type="Pfam" id="PF00753"/>
    </source>
</evidence>
<feature type="domain" description="Metallo-beta-lactamase" evidence="7">
    <location>
        <begin position="543"/>
        <end position="733"/>
    </location>
</feature>
<sequence length="795" mass="89206">MSIQVSIFIFAFGAGWLQRQAVLPENFWAWTLILMAIGLRIPWSSQVVLSVAAKKILWGIFFFSAGFFWAAIFAQWRLTDSLPYEWESRDIQLIGIVASLPQSNNRNLRFLFDVEEVLTAGAHVPEHISLAWYKTRHQHHEVGEVTLPQVKAGERWQITVRLKRPFSHANPHGFDFEAWALERNIRATGYVRSSDHNLRLDKIVNHPAYWIERIRQEIRDRFTRILSGEAYAGVLITLATGDQRAITREQWQIFSRTGTNHLVAISGLHITMVSSMVFALVYRLWCWSPYLLLRVPARRIAVIAGLVVALGYTFLSGFSIPAQRAFCMLAVVAVALWRGRITSATTVLTWALLWVILLDPWAVCSPGFWLSFGAIAMIMLVTVGRIGSIHWLLEWVRVQWAITLGLMPLLLGMFQQVSLVSPIANAIAIPLVSLAVVPLTLLATIPMLDFLLLPAHGILSGGMQILQGLSNAPYAVWQQHAPPTWTIMAGVTGVIWILLPGSSGLGFFSGFPARWLGIVALLPMFLIPPSKPAKGELWLTVLDVGQGLAVVARTKNYTLLFDSGPGFGETDSGHRIVVPFLRGEGIKQLDTIIVSHADSDHSGGALSILDSIPTLRLISSLNTDHPIQQRFSTNRHPCHTDISWEWDGVLFESLHPLIQDYRNPKRNTNESSCVLKISTRHGSILLPADIGRQSEQALLDRGRNVLPSTVLIAPHHGSKTSSSEAFIRQVNPELTIFTVGYRNRFRHPDKAVAERYRQLGSKLLRSDIDGAVSLRFSNNSIEVETWRARYRRYWQ</sequence>
<keyword evidence="5 6" id="KW-0472">Membrane</keyword>
<comment type="subcellular location">
    <subcellularLocation>
        <location evidence="1">Cell membrane</location>
        <topology evidence="1">Multi-pass membrane protein</topology>
    </subcellularLocation>
</comment>
<organism evidence="10 11">
    <name type="scientific">Nitrosomonas cryotolerans ATCC 49181</name>
    <dbReference type="NCBI Taxonomy" id="1131553"/>
    <lineage>
        <taxon>Bacteria</taxon>
        <taxon>Pseudomonadati</taxon>
        <taxon>Pseudomonadota</taxon>
        <taxon>Betaproteobacteria</taxon>
        <taxon>Nitrosomonadales</taxon>
        <taxon>Nitrosomonadaceae</taxon>
        <taxon>Nitrosomonas</taxon>
    </lineage>
</organism>
<feature type="transmembrane region" description="Helical" evidence="6">
    <location>
        <begin position="297"/>
        <end position="315"/>
    </location>
</feature>
<dbReference type="AlphaFoldDB" id="A0A1N6J2Q9"/>